<reference evidence="3 4" key="2">
    <citation type="submission" date="2018-11" db="EMBL/GenBank/DDBJ databases">
        <authorList>
            <consortium name="Pathogen Informatics"/>
        </authorList>
    </citation>
    <scope>NUCLEOTIDE SEQUENCE [LARGE SCALE GENOMIC DNA]</scope>
</reference>
<dbReference type="InterPro" id="IPR053016">
    <property type="entry name" value="CTF18-RFC_complex"/>
</dbReference>
<gene>
    <name evidence="3" type="ORF">BPAG_LOCUS391</name>
</gene>
<dbReference type="STRING" id="6280.A0A0N4SXI4"/>
<reference evidence="5" key="1">
    <citation type="submission" date="2017-02" db="UniProtKB">
        <authorList>
            <consortium name="WormBaseParasite"/>
        </authorList>
    </citation>
    <scope>IDENTIFICATION</scope>
</reference>
<evidence type="ECO:0000256" key="2">
    <source>
        <dbReference type="ARBA" id="ARBA00023242"/>
    </source>
</evidence>
<dbReference type="EMBL" id="UZAD01000017">
    <property type="protein sequence ID" value="VDN81577.1"/>
    <property type="molecule type" value="Genomic_DNA"/>
</dbReference>
<dbReference type="PANTHER" id="PTHR46765:SF1">
    <property type="entry name" value="P-LOOP CONTAINING NUCLEOSIDE TRIPHOSPHATE HYDROLASES SUPERFAMILY PROTEIN"/>
    <property type="match status" value="1"/>
</dbReference>
<accession>A0A0N4SXI4</accession>
<dbReference type="WBParaSite" id="BPAG_0000039001-mRNA-1">
    <property type="protein sequence ID" value="BPAG_0000039001-mRNA-1"/>
    <property type="gene ID" value="BPAG_0000039001"/>
</dbReference>
<protein>
    <submittedName>
        <fullName evidence="3 5">Uncharacterized protein</fullName>
    </submittedName>
</protein>
<keyword evidence="4" id="KW-1185">Reference proteome</keyword>
<dbReference type="Proteomes" id="UP000278627">
    <property type="component" value="Unassembled WGS sequence"/>
</dbReference>
<name>A0A0N4SXI4_BRUPA</name>
<dbReference type="GO" id="GO:0005634">
    <property type="term" value="C:nucleus"/>
    <property type="evidence" value="ECO:0007669"/>
    <property type="project" value="UniProtKB-SubCell"/>
</dbReference>
<evidence type="ECO:0000313" key="3">
    <source>
        <dbReference type="EMBL" id="VDN81577.1"/>
    </source>
</evidence>
<dbReference type="AlphaFoldDB" id="A0A0N4SXI4"/>
<organism evidence="5">
    <name type="scientific">Brugia pahangi</name>
    <name type="common">Filarial nematode worm</name>
    <dbReference type="NCBI Taxonomy" id="6280"/>
    <lineage>
        <taxon>Eukaryota</taxon>
        <taxon>Metazoa</taxon>
        <taxon>Ecdysozoa</taxon>
        <taxon>Nematoda</taxon>
        <taxon>Chromadorea</taxon>
        <taxon>Rhabditida</taxon>
        <taxon>Spirurina</taxon>
        <taxon>Spiruromorpha</taxon>
        <taxon>Filarioidea</taxon>
        <taxon>Onchocercidae</taxon>
        <taxon>Brugia</taxon>
    </lineage>
</organism>
<dbReference type="PANTHER" id="PTHR46765">
    <property type="entry name" value="P-LOOP CONTAINING NUCLEOSIDE TRIPHOSPHATE HYDROLASES SUPERFAMILY PROTEIN"/>
    <property type="match status" value="1"/>
</dbReference>
<evidence type="ECO:0000313" key="4">
    <source>
        <dbReference type="Proteomes" id="UP000278627"/>
    </source>
</evidence>
<keyword evidence="2" id="KW-0539">Nucleus</keyword>
<evidence type="ECO:0000313" key="5">
    <source>
        <dbReference type="WBParaSite" id="BPAG_0000039001-mRNA-1"/>
    </source>
</evidence>
<evidence type="ECO:0000256" key="1">
    <source>
        <dbReference type="ARBA" id="ARBA00004123"/>
    </source>
</evidence>
<proteinExistence type="predicted"/>
<sequence>MEVIVFQTAIAIHQLCYYDRIVTSANSVQDYSLLKYLSASAVQRYEQSVEIIESMRAGAAQKNLSLSTIALEILPYLISIVQPDFKPMNVQLYSIRELNVLHSIISIMRTYSLTYTSVLHDESVSFVFKPAIEQLVMFTDDDACCSNRSSNTLSVAARQLIAHEIELEKMRNVDALASEIAANLPGKKEELIKSGKFGAGIILCYNSGSSSAIRRRIMIKNLFSS</sequence>
<comment type="subcellular location">
    <subcellularLocation>
        <location evidence="1">Nucleus</location>
    </subcellularLocation>
</comment>